<evidence type="ECO:0000313" key="5">
    <source>
        <dbReference type="Proteomes" id="UP000751190"/>
    </source>
</evidence>
<dbReference type="PANTHER" id="PTHR13056">
    <property type="entry name" value="VACUOLAR FUSION PROTEIN CCZ1 HOMOLOG-RELATED"/>
    <property type="match status" value="1"/>
</dbReference>
<organism evidence="4 5">
    <name type="scientific">Diacronema lutheri</name>
    <name type="common">Unicellular marine alga</name>
    <name type="synonym">Monochrysis lutheri</name>
    <dbReference type="NCBI Taxonomy" id="2081491"/>
    <lineage>
        <taxon>Eukaryota</taxon>
        <taxon>Haptista</taxon>
        <taxon>Haptophyta</taxon>
        <taxon>Pavlovophyceae</taxon>
        <taxon>Pavlovales</taxon>
        <taxon>Pavlovaceae</taxon>
        <taxon>Diacronema</taxon>
    </lineage>
</organism>
<evidence type="ECO:0000256" key="1">
    <source>
        <dbReference type="ARBA" id="ARBA00005352"/>
    </source>
</evidence>
<proteinExistence type="inferred from homology"/>
<feature type="compositionally biased region" description="Low complexity" evidence="2">
    <location>
        <begin position="355"/>
        <end position="371"/>
    </location>
</feature>
<comment type="similarity">
    <text evidence="1">Belongs to the CCZ1 family.</text>
</comment>
<keyword evidence="5" id="KW-1185">Reference proteome</keyword>
<reference evidence="4" key="1">
    <citation type="submission" date="2021-05" db="EMBL/GenBank/DDBJ databases">
        <title>The genome of the haptophyte Pavlova lutheri (Diacronema luteri, Pavlovales) - a model for lipid biosynthesis in eukaryotic algae.</title>
        <authorList>
            <person name="Hulatt C.J."/>
            <person name="Posewitz M.C."/>
        </authorList>
    </citation>
    <scope>NUCLEOTIDE SEQUENCE</scope>
    <source>
        <strain evidence="4">NIVA-4/92</strain>
    </source>
</reference>
<evidence type="ECO:0000259" key="3">
    <source>
        <dbReference type="Pfam" id="PF19031"/>
    </source>
</evidence>
<feature type="domain" description="CCZ1/INTU/HSP4 first Longin" evidence="3">
    <location>
        <begin position="20"/>
        <end position="102"/>
    </location>
</feature>
<dbReference type="Proteomes" id="UP000751190">
    <property type="component" value="Unassembled WGS sequence"/>
</dbReference>
<dbReference type="InterPro" id="IPR043987">
    <property type="entry name" value="CCZ1/INTU/HSP4_longin_1"/>
</dbReference>
<dbReference type="PANTHER" id="PTHR13056:SF0">
    <property type="entry name" value="VACUOLAR FUSION PROTEIN CCZ1 HOMOLOG-RELATED"/>
    <property type="match status" value="1"/>
</dbReference>
<name>A0A8J5XU65_DIALT</name>
<evidence type="ECO:0000256" key="2">
    <source>
        <dbReference type="SAM" id="MobiDB-lite"/>
    </source>
</evidence>
<dbReference type="AlphaFoldDB" id="A0A8J5XU65"/>
<protein>
    <recommendedName>
        <fullName evidence="3">CCZ1/INTU/HSP4 first Longin domain-containing protein</fullName>
    </recommendedName>
</protein>
<accession>A0A8J5XU65</accession>
<dbReference type="EMBL" id="JAGTXO010000010">
    <property type="protein sequence ID" value="KAG8465505.1"/>
    <property type="molecule type" value="Genomic_DNA"/>
</dbReference>
<comment type="caution">
    <text evidence="4">The sequence shown here is derived from an EMBL/GenBank/DDBJ whole genome shotgun (WGS) entry which is preliminary data.</text>
</comment>
<sequence>MLLSLLSSTEVAQPARVECLLVFDPRLGGEEDAERKLLFCHPPDHPLDEQLRALGLCEALVAFSRRFSHSPCETVRTANRRYTLFEAEPSIWFVLVTLAPSAPPSAPRGAPDEAGQTPDGLPRERLRWLHATLALFLGPLTRIGATGADELRAALGVAAAPLVALCDERGLLLLERAPLAHALSAVRVPVLPRLLLLNLLSALRDVQAGLNALRGADACDGADAGCAPVAAAPGEGASDATAASGSAGPALELALVLHGDQLVWSELPRGEGHALAGLLCTLLDGSQSRRGSGAVSNGGWAGQSGHAFFERLSLLSPRAASQRTAHRAERGQAPSPGSAGAAGELVRTAAAAQGSPARRSPEAAARGTSVEAGGGGAVVSAAGSPLPAAELALSNLVESARTDFDAIAERAHPVPDGRGGAEGGATPLPFPPERSERFGPAEACSAAADAAGLAQLCGASCRQFISDSSADGLLVTADGLLVTADGLRVTADGLRVTAAGADQPLGRADARHGVRASAGGATSNGVAHCSAARVWTVAPPPAASRPANLSRTDPPPWASEQNAAQPQPRVALRPRGLLLFRLRELTVALLAADSPAPLLAADWPAPLSAAALASSAGSPSANDTEPLRWAASVRQACTRLFAPVEAALSEQAARTRAAASVEVAAGAPQWTQLDGGSRALRYSTALFARPRERSDATAAMLRTCALLASAHAEAQREQARALGAARGSSALPPAAARACVEVCARARTATGGWVIARRAGDRSSALLLDGKAGPSLEDAHAAESAAWRFEPAEAAGQPLGQLLHLGFGAPRAA</sequence>
<feature type="compositionally biased region" description="Low complexity" evidence="2">
    <location>
        <begin position="331"/>
        <end position="343"/>
    </location>
</feature>
<dbReference type="GO" id="GO:0035658">
    <property type="term" value="C:Mon1-Ccz1 complex"/>
    <property type="evidence" value="ECO:0007669"/>
    <property type="project" value="InterPro"/>
</dbReference>
<dbReference type="Pfam" id="PF19031">
    <property type="entry name" value="Intu_longin_1"/>
    <property type="match status" value="1"/>
</dbReference>
<gene>
    <name evidence="4" type="ORF">KFE25_002812</name>
</gene>
<dbReference type="InterPro" id="IPR013176">
    <property type="entry name" value="Ccz1"/>
</dbReference>
<feature type="region of interest" description="Disordered" evidence="2">
    <location>
        <begin position="541"/>
        <end position="568"/>
    </location>
</feature>
<evidence type="ECO:0000313" key="4">
    <source>
        <dbReference type="EMBL" id="KAG8465505.1"/>
    </source>
</evidence>
<dbReference type="GO" id="GO:0016192">
    <property type="term" value="P:vesicle-mediated transport"/>
    <property type="evidence" value="ECO:0007669"/>
    <property type="project" value="InterPro"/>
</dbReference>
<dbReference type="OrthoDB" id="240546at2759"/>
<feature type="region of interest" description="Disordered" evidence="2">
    <location>
        <begin position="319"/>
        <end position="374"/>
    </location>
</feature>